<keyword evidence="3" id="KW-1185">Reference proteome</keyword>
<dbReference type="Pfam" id="PF07690">
    <property type="entry name" value="MFS_1"/>
    <property type="match status" value="1"/>
</dbReference>
<dbReference type="EMBL" id="JAAKZX010000030">
    <property type="protein sequence ID" value="NGO42977.1"/>
    <property type="molecule type" value="Genomic_DNA"/>
</dbReference>
<feature type="transmembrane region" description="Helical" evidence="1">
    <location>
        <begin position="293"/>
        <end position="315"/>
    </location>
</feature>
<dbReference type="InterPro" id="IPR011701">
    <property type="entry name" value="MFS"/>
</dbReference>
<feature type="transmembrane region" description="Helical" evidence="1">
    <location>
        <begin position="355"/>
        <end position="374"/>
    </location>
</feature>
<dbReference type="Gene3D" id="1.20.1250.20">
    <property type="entry name" value="MFS general substrate transporter like domains"/>
    <property type="match status" value="1"/>
</dbReference>
<dbReference type="PANTHER" id="PTHR23542:SF1">
    <property type="entry name" value="MAJOR FACILITATOR SUPERFAMILY (MFS) PROFILE DOMAIN-CONTAINING PROTEIN"/>
    <property type="match status" value="1"/>
</dbReference>
<feature type="transmembrane region" description="Helical" evidence="1">
    <location>
        <begin position="240"/>
        <end position="257"/>
    </location>
</feature>
<protein>
    <submittedName>
        <fullName evidence="2">MFS transporter</fullName>
    </submittedName>
</protein>
<dbReference type="SUPFAM" id="SSF103473">
    <property type="entry name" value="MFS general substrate transporter"/>
    <property type="match status" value="1"/>
</dbReference>
<keyword evidence="1" id="KW-1133">Transmembrane helix</keyword>
<feature type="transmembrane region" description="Helical" evidence="1">
    <location>
        <begin position="45"/>
        <end position="65"/>
    </location>
</feature>
<organism evidence="2 3">
    <name type="scientific">Streptomyces ureilyticus</name>
    <dbReference type="NCBI Taxonomy" id="1775131"/>
    <lineage>
        <taxon>Bacteria</taxon>
        <taxon>Bacillati</taxon>
        <taxon>Actinomycetota</taxon>
        <taxon>Actinomycetes</taxon>
        <taxon>Kitasatosporales</taxon>
        <taxon>Streptomycetaceae</taxon>
        <taxon>Streptomyces</taxon>
    </lineage>
</organism>
<dbReference type="PANTHER" id="PTHR23542">
    <property type="match status" value="1"/>
</dbReference>
<feature type="transmembrane region" description="Helical" evidence="1">
    <location>
        <begin position="77"/>
        <end position="98"/>
    </location>
</feature>
<evidence type="ECO:0000313" key="3">
    <source>
        <dbReference type="Proteomes" id="UP001518140"/>
    </source>
</evidence>
<keyword evidence="1" id="KW-0812">Transmembrane</keyword>
<feature type="transmembrane region" description="Helical" evidence="1">
    <location>
        <begin position="21"/>
        <end position="39"/>
    </location>
</feature>
<gene>
    <name evidence="2" type="ORF">G6048_12620</name>
</gene>
<reference evidence="2 3" key="1">
    <citation type="submission" date="2020-02" db="EMBL/GenBank/DDBJ databases">
        <title>Whole-genome analyses of novel actinobacteria.</title>
        <authorList>
            <person name="Sahin N."/>
            <person name="Tokatli A."/>
        </authorList>
    </citation>
    <scope>NUCLEOTIDE SEQUENCE [LARGE SCALE GENOMIC DNA]</scope>
    <source>
        <strain evidence="2 3">YC419</strain>
    </source>
</reference>
<dbReference type="Proteomes" id="UP001518140">
    <property type="component" value="Unassembled WGS sequence"/>
</dbReference>
<feature type="transmembrane region" description="Helical" evidence="1">
    <location>
        <begin position="269"/>
        <end position="287"/>
    </location>
</feature>
<dbReference type="RefSeq" id="WP_165339595.1">
    <property type="nucleotide sequence ID" value="NZ_JAAKZX010000030.1"/>
</dbReference>
<accession>A0ABX0DV74</accession>
<proteinExistence type="predicted"/>
<feature type="transmembrane region" description="Helical" evidence="1">
    <location>
        <begin position="327"/>
        <end position="349"/>
    </location>
</feature>
<feature type="transmembrane region" description="Helical" evidence="1">
    <location>
        <begin position="165"/>
        <end position="183"/>
    </location>
</feature>
<dbReference type="InterPro" id="IPR036259">
    <property type="entry name" value="MFS_trans_sf"/>
</dbReference>
<evidence type="ECO:0000313" key="2">
    <source>
        <dbReference type="EMBL" id="NGO42977.1"/>
    </source>
</evidence>
<keyword evidence="1" id="KW-0472">Membrane</keyword>
<sequence length="398" mass="39554">MRVYVDLLRYGAARRLTAATATGKLGFAVFPLATVLLGHGSSGSFLDAGAVAGAWGMGGTVTGPLRGRLVDRYGQRLPLVALTLITALAAAGLATAAGTTQLICFGALTGAAAPPIVASIRPLWAQAAPKDLVHSAYALDAVLTEVTKICGPLVAAASAVHSPRLGVITAAALLTASTCLVISHPPTRRPPAASRTGGVPASPALRLLLAANACAGLFLGALTVGLPARAAESGSVADSGWLFACLALGSALVGARFGTRRRAASPATGYLTTFAWLALSLALLAAVSTPLPLVILLLSTGAALAPMTICLFELLDVHASQHTAVASMMWMVAGEELGVAAGSVVAGLLAQNVGAWLALLAAAASAGLGALVVATGRVALASDSTATDHGCPVSNDRG</sequence>
<evidence type="ECO:0000256" key="1">
    <source>
        <dbReference type="SAM" id="Phobius"/>
    </source>
</evidence>
<comment type="caution">
    <text evidence="2">The sequence shown here is derived from an EMBL/GenBank/DDBJ whole genome shotgun (WGS) entry which is preliminary data.</text>
</comment>
<feature type="transmembrane region" description="Helical" evidence="1">
    <location>
        <begin position="204"/>
        <end position="228"/>
    </location>
</feature>
<name>A0ABX0DV74_9ACTN</name>